<dbReference type="InterPro" id="IPR001206">
    <property type="entry name" value="Diacylglycerol_kinase_cat_dom"/>
</dbReference>
<dbReference type="GO" id="GO:0016301">
    <property type="term" value="F:kinase activity"/>
    <property type="evidence" value="ECO:0007669"/>
    <property type="project" value="UniProtKB-KW"/>
</dbReference>
<dbReference type="PROSITE" id="PS50146">
    <property type="entry name" value="DAGK"/>
    <property type="match status" value="1"/>
</dbReference>
<organism evidence="6 7">
    <name type="scientific">Denitrobaculum tricleocarpae</name>
    <dbReference type="NCBI Taxonomy" id="2591009"/>
    <lineage>
        <taxon>Bacteria</taxon>
        <taxon>Pseudomonadati</taxon>
        <taxon>Pseudomonadota</taxon>
        <taxon>Alphaproteobacteria</taxon>
        <taxon>Rhodospirillales</taxon>
        <taxon>Rhodospirillaceae</taxon>
        <taxon>Denitrobaculum</taxon>
    </lineage>
</organism>
<dbReference type="Pfam" id="PF19279">
    <property type="entry name" value="YegS_C"/>
    <property type="match status" value="1"/>
</dbReference>
<evidence type="ECO:0000256" key="2">
    <source>
        <dbReference type="ARBA" id="ARBA00022741"/>
    </source>
</evidence>
<proteinExistence type="predicted"/>
<feature type="domain" description="DAGKc" evidence="5">
    <location>
        <begin position="1"/>
        <end position="128"/>
    </location>
</feature>
<evidence type="ECO:0000256" key="1">
    <source>
        <dbReference type="ARBA" id="ARBA00022679"/>
    </source>
</evidence>
<dbReference type="SUPFAM" id="SSF111331">
    <property type="entry name" value="NAD kinase/diacylglycerol kinase-like"/>
    <property type="match status" value="1"/>
</dbReference>
<dbReference type="InterPro" id="IPR050187">
    <property type="entry name" value="Lipid_Phosphate_FormReg"/>
</dbReference>
<dbReference type="GO" id="GO:0005524">
    <property type="term" value="F:ATP binding"/>
    <property type="evidence" value="ECO:0007669"/>
    <property type="project" value="UniProtKB-KW"/>
</dbReference>
<keyword evidence="4" id="KW-0067">ATP-binding</keyword>
<dbReference type="InterPro" id="IPR045540">
    <property type="entry name" value="YegS/DAGK_C"/>
</dbReference>
<dbReference type="InterPro" id="IPR017438">
    <property type="entry name" value="ATP-NAD_kinase_N"/>
</dbReference>
<accession>A0A545SYP2</accession>
<evidence type="ECO:0000313" key="6">
    <source>
        <dbReference type="EMBL" id="TQV70085.1"/>
    </source>
</evidence>
<dbReference type="Gene3D" id="3.40.50.10330">
    <property type="entry name" value="Probable inorganic polyphosphate/atp-NAD kinase, domain 1"/>
    <property type="match status" value="1"/>
</dbReference>
<evidence type="ECO:0000256" key="3">
    <source>
        <dbReference type="ARBA" id="ARBA00022777"/>
    </source>
</evidence>
<dbReference type="SMART" id="SM00046">
    <property type="entry name" value="DAGKc"/>
    <property type="match status" value="1"/>
</dbReference>
<name>A0A545SYP2_9PROT</name>
<dbReference type="InterPro" id="IPR005218">
    <property type="entry name" value="Diacylglycerol/lipid_kinase"/>
</dbReference>
<dbReference type="RefSeq" id="WP_142899850.1">
    <property type="nucleotide sequence ID" value="NZ_ML660070.1"/>
</dbReference>
<dbReference type="GO" id="GO:0008654">
    <property type="term" value="P:phospholipid biosynthetic process"/>
    <property type="evidence" value="ECO:0007669"/>
    <property type="project" value="InterPro"/>
</dbReference>
<dbReference type="Pfam" id="PF00781">
    <property type="entry name" value="DAGK_cat"/>
    <property type="match status" value="1"/>
</dbReference>
<dbReference type="EMBL" id="VHSH01000019">
    <property type="protein sequence ID" value="TQV70085.1"/>
    <property type="molecule type" value="Genomic_DNA"/>
</dbReference>
<dbReference type="PANTHER" id="PTHR12358">
    <property type="entry name" value="SPHINGOSINE KINASE"/>
    <property type="match status" value="1"/>
</dbReference>
<dbReference type="NCBIfam" id="NF009604">
    <property type="entry name" value="PRK13057.1"/>
    <property type="match status" value="1"/>
</dbReference>
<dbReference type="InterPro" id="IPR016064">
    <property type="entry name" value="NAD/diacylglycerol_kinase_sf"/>
</dbReference>
<dbReference type="NCBIfam" id="TIGR00147">
    <property type="entry name" value="YegS/Rv2252/BmrU family lipid kinase"/>
    <property type="match status" value="1"/>
</dbReference>
<gene>
    <name evidence="6" type="ORF">FKG95_28395</name>
</gene>
<dbReference type="PANTHER" id="PTHR12358:SF54">
    <property type="entry name" value="SPHINGOSINE KINASE RELATED PROTEIN"/>
    <property type="match status" value="1"/>
</dbReference>
<keyword evidence="2" id="KW-0547">Nucleotide-binding</keyword>
<keyword evidence="7" id="KW-1185">Reference proteome</keyword>
<dbReference type="OrthoDB" id="142078at2"/>
<evidence type="ECO:0000313" key="7">
    <source>
        <dbReference type="Proteomes" id="UP000315252"/>
    </source>
</evidence>
<evidence type="ECO:0000256" key="4">
    <source>
        <dbReference type="ARBA" id="ARBA00022840"/>
    </source>
</evidence>
<sequence>MRRKQALLVINPHSGSAEAGSNGIDEELHRAGIETKSFFPEDPQRLSDVISAESDGVDMIIVGGGDGSLSGSLDAVLSAKLPLGVLPMGTANDFARSLGIPQDLTQAVSIIARGQTRHVDVGLVNDRPFLNVASIGFSVEVAKFHRGERKRRLRILSYPLSWIDAFKSHRPFAVRISHDEREMTRRCVQLAVGSGRHYGGGLTISEAAEVDDGWLHVYSIEPLTPLGWLRLLPSLKFGTLDKHSEVELLRAQSVRVTTKRPKSVNVDGELVCYTPARFSIRPKALSLFAPNQQSE</sequence>
<keyword evidence="3 6" id="KW-0418">Kinase</keyword>
<evidence type="ECO:0000259" key="5">
    <source>
        <dbReference type="PROSITE" id="PS50146"/>
    </source>
</evidence>
<keyword evidence="1" id="KW-0808">Transferase</keyword>
<dbReference type="Proteomes" id="UP000315252">
    <property type="component" value="Unassembled WGS sequence"/>
</dbReference>
<dbReference type="AlphaFoldDB" id="A0A545SYP2"/>
<dbReference type="Gene3D" id="2.60.200.40">
    <property type="match status" value="1"/>
</dbReference>
<protein>
    <submittedName>
        <fullName evidence="6">Lipid kinase</fullName>
    </submittedName>
</protein>
<comment type="caution">
    <text evidence="6">The sequence shown here is derived from an EMBL/GenBank/DDBJ whole genome shotgun (WGS) entry which is preliminary data.</text>
</comment>
<reference evidence="6 7" key="1">
    <citation type="submission" date="2019-06" db="EMBL/GenBank/DDBJ databases">
        <title>Whole genome sequence for Rhodospirillaceae sp. R148.</title>
        <authorList>
            <person name="Wang G."/>
        </authorList>
    </citation>
    <scope>NUCLEOTIDE SEQUENCE [LARGE SCALE GENOMIC DNA]</scope>
    <source>
        <strain evidence="6 7">R148</strain>
    </source>
</reference>